<dbReference type="PANTHER" id="PTHR10963">
    <property type="entry name" value="GLYCOSYL HYDROLASE-RELATED"/>
    <property type="match status" value="1"/>
</dbReference>
<evidence type="ECO:0000313" key="3">
    <source>
        <dbReference type="EMBL" id="MBB3109696.1"/>
    </source>
</evidence>
<dbReference type="Gene3D" id="2.60.120.200">
    <property type="match status" value="1"/>
</dbReference>
<dbReference type="GO" id="GO:0004553">
    <property type="term" value="F:hydrolase activity, hydrolyzing O-glycosyl compounds"/>
    <property type="evidence" value="ECO:0007669"/>
    <property type="project" value="InterPro"/>
</dbReference>
<comment type="similarity">
    <text evidence="1">Belongs to the glycosyl hydrolase 16 family.</text>
</comment>
<feature type="domain" description="GH16" evidence="2">
    <location>
        <begin position="5"/>
        <end position="271"/>
    </location>
</feature>
<dbReference type="InterPro" id="IPR050546">
    <property type="entry name" value="Glycosyl_Hydrlase_16"/>
</dbReference>
<evidence type="ECO:0000256" key="1">
    <source>
        <dbReference type="ARBA" id="ARBA00006865"/>
    </source>
</evidence>
<gene>
    <name evidence="3" type="ORF">FHS18_001759</name>
</gene>
<dbReference type="InterPro" id="IPR013320">
    <property type="entry name" value="ConA-like_dom_sf"/>
</dbReference>
<organism evidence="3 4">
    <name type="scientific">Paenibacillus phyllosphaerae</name>
    <dbReference type="NCBI Taxonomy" id="274593"/>
    <lineage>
        <taxon>Bacteria</taxon>
        <taxon>Bacillati</taxon>
        <taxon>Bacillota</taxon>
        <taxon>Bacilli</taxon>
        <taxon>Bacillales</taxon>
        <taxon>Paenibacillaceae</taxon>
        <taxon>Paenibacillus</taxon>
    </lineage>
</organism>
<dbReference type="Pfam" id="PF00722">
    <property type="entry name" value="Glyco_hydro_16"/>
    <property type="match status" value="1"/>
</dbReference>
<dbReference type="CDD" id="cd00413">
    <property type="entry name" value="Glyco_hydrolase_16"/>
    <property type="match status" value="1"/>
</dbReference>
<reference evidence="3 4" key="1">
    <citation type="submission" date="2020-08" db="EMBL/GenBank/DDBJ databases">
        <title>Genomic Encyclopedia of Type Strains, Phase III (KMG-III): the genomes of soil and plant-associated and newly described type strains.</title>
        <authorList>
            <person name="Whitman W."/>
        </authorList>
    </citation>
    <scope>NUCLEOTIDE SEQUENCE [LARGE SCALE GENOMIC DNA]</scope>
    <source>
        <strain evidence="3 4">CECT 5862</strain>
    </source>
</reference>
<dbReference type="InterPro" id="IPR000757">
    <property type="entry name" value="Beta-glucanase-like"/>
</dbReference>
<evidence type="ECO:0000259" key="2">
    <source>
        <dbReference type="PROSITE" id="PS51762"/>
    </source>
</evidence>
<accession>A0A7W5AWT6</accession>
<dbReference type="Proteomes" id="UP000570361">
    <property type="component" value="Unassembled WGS sequence"/>
</dbReference>
<protein>
    <recommendedName>
        <fullName evidence="2">GH16 domain-containing protein</fullName>
    </recommendedName>
</protein>
<keyword evidence="4" id="KW-1185">Reference proteome</keyword>
<dbReference type="AlphaFoldDB" id="A0A7W5AWT6"/>
<dbReference type="SUPFAM" id="SSF49899">
    <property type="entry name" value="Concanavalin A-like lectins/glucanases"/>
    <property type="match status" value="1"/>
</dbReference>
<dbReference type="RefSeq" id="WP_183599041.1">
    <property type="nucleotide sequence ID" value="NZ_JACHXK010000003.1"/>
</dbReference>
<sequence length="271" mass="31474">MKPSQGYPRNSVDKAGYELVFQDDFDERELDRTKWLPYYLPQWSSRNNTEANYRFEDSQLVLQITEDQVPWSPEFNGDVKVSNLQTGVFSGPAGTGYGQHRFSPDCVVREEQAAERLFTPMYGYVEIRMKGIANPNNVCAFWMIGFEEEPEQSAEICPFELKGWNVQEDQCTIGFGIHPFGDKTLYEEFFERTFAIDPTEFHIYAVNWTDEGVEFYIDNELIHRSAQSPQYPMQFMLNIYEIPSSESGSSTKPTYPSECVIDYIRCYKKIS</sequence>
<dbReference type="EMBL" id="JACHXK010000003">
    <property type="protein sequence ID" value="MBB3109696.1"/>
    <property type="molecule type" value="Genomic_DNA"/>
</dbReference>
<dbReference type="PANTHER" id="PTHR10963:SF55">
    <property type="entry name" value="GLYCOSIDE HYDROLASE FAMILY 16 PROTEIN"/>
    <property type="match status" value="1"/>
</dbReference>
<evidence type="ECO:0000313" key="4">
    <source>
        <dbReference type="Proteomes" id="UP000570361"/>
    </source>
</evidence>
<comment type="caution">
    <text evidence="3">The sequence shown here is derived from an EMBL/GenBank/DDBJ whole genome shotgun (WGS) entry which is preliminary data.</text>
</comment>
<dbReference type="GO" id="GO:0005975">
    <property type="term" value="P:carbohydrate metabolic process"/>
    <property type="evidence" value="ECO:0007669"/>
    <property type="project" value="InterPro"/>
</dbReference>
<dbReference type="PROSITE" id="PS51762">
    <property type="entry name" value="GH16_2"/>
    <property type="match status" value="1"/>
</dbReference>
<proteinExistence type="inferred from homology"/>
<name>A0A7W5AWT6_9BACL</name>